<keyword evidence="3" id="KW-1185">Reference proteome</keyword>
<name>A0A4Q8AJB0_9MICO</name>
<evidence type="ECO:0008006" key="4">
    <source>
        <dbReference type="Google" id="ProtNLM"/>
    </source>
</evidence>
<evidence type="ECO:0000256" key="1">
    <source>
        <dbReference type="SAM" id="MobiDB-lite"/>
    </source>
</evidence>
<proteinExistence type="predicted"/>
<protein>
    <recommendedName>
        <fullName evidence="4">EcsC family protein</fullName>
    </recommendedName>
</protein>
<sequence>MKLSQTHSGCPYDRLVARKAKPIISPTGGTPQGGELPSGLVRGIDRVLAIQRPVVLAHIRSIRRRNPDATPQQLVRILELRYLAAVTTGGAAVGATAVIPAIGTGVTLALSSVETAGFLEATALFAQSVAEVHGIAVEDPDRARALVMTLMLGRAGTDLVRNLAGQFTGGTFTRNMYWGEMVTSAIPQVVMGPLLDRLKTAFIRQFAVRGGASVVGKALPFGVGAAIGGIGNNMLGKRVLRNARLGFGAAPLIMPPELEPRVRTVSLRARAMRGSTRVGTSVGGAMLGAATSVGGVVKGAAGGVGGAVRKALPRGKGTSSPADAGAPSESADTTDQRTP</sequence>
<gene>
    <name evidence="2" type="ORF">EV379_0857</name>
</gene>
<feature type="region of interest" description="Disordered" evidence="1">
    <location>
        <begin position="307"/>
        <end position="339"/>
    </location>
</feature>
<comment type="caution">
    <text evidence="2">The sequence shown here is derived from an EMBL/GenBank/DDBJ whole genome shotgun (WGS) entry which is preliminary data.</text>
</comment>
<dbReference type="AlphaFoldDB" id="A0A4Q8AJB0"/>
<dbReference type="Proteomes" id="UP000291483">
    <property type="component" value="Unassembled WGS sequence"/>
</dbReference>
<organism evidence="2 3">
    <name type="scientific">Microterricola gilva</name>
    <dbReference type="NCBI Taxonomy" id="393267"/>
    <lineage>
        <taxon>Bacteria</taxon>
        <taxon>Bacillati</taxon>
        <taxon>Actinomycetota</taxon>
        <taxon>Actinomycetes</taxon>
        <taxon>Micrococcales</taxon>
        <taxon>Microbacteriaceae</taxon>
        <taxon>Microterricola</taxon>
    </lineage>
</organism>
<dbReference type="EMBL" id="SHLC01000001">
    <property type="protein sequence ID" value="RZU64557.1"/>
    <property type="molecule type" value="Genomic_DNA"/>
</dbReference>
<evidence type="ECO:0000313" key="2">
    <source>
        <dbReference type="EMBL" id="RZU64557.1"/>
    </source>
</evidence>
<evidence type="ECO:0000313" key="3">
    <source>
        <dbReference type="Proteomes" id="UP000291483"/>
    </source>
</evidence>
<reference evidence="2 3" key="1">
    <citation type="submission" date="2019-02" db="EMBL/GenBank/DDBJ databases">
        <title>Sequencing the genomes of 1000 actinobacteria strains.</title>
        <authorList>
            <person name="Klenk H.-P."/>
        </authorList>
    </citation>
    <scope>NUCLEOTIDE SEQUENCE [LARGE SCALE GENOMIC DNA]</scope>
    <source>
        <strain evidence="2 3">DSM 18319</strain>
    </source>
</reference>
<accession>A0A4Q8AJB0</accession>